<name>A0A1I8GK20_9PLAT</name>
<dbReference type="Pfam" id="PF00801">
    <property type="entry name" value="PKD"/>
    <property type="match status" value="2"/>
</dbReference>
<evidence type="ECO:0000256" key="1">
    <source>
        <dbReference type="ARBA" id="ARBA00004141"/>
    </source>
</evidence>
<dbReference type="GO" id="GO:0005886">
    <property type="term" value="C:plasma membrane"/>
    <property type="evidence" value="ECO:0007669"/>
    <property type="project" value="TreeGrafter"/>
</dbReference>
<dbReference type="SMART" id="SM00089">
    <property type="entry name" value="PKD"/>
    <property type="match status" value="2"/>
</dbReference>
<dbReference type="InterPro" id="IPR022409">
    <property type="entry name" value="PKD/Chitinase_dom"/>
</dbReference>
<evidence type="ECO:0000256" key="3">
    <source>
        <dbReference type="ARBA" id="ARBA00022737"/>
    </source>
</evidence>
<dbReference type="GO" id="GO:0006816">
    <property type="term" value="P:calcium ion transport"/>
    <property type="evidence" value="ECO:0007669"/>
    <property type="project" value="TreeGrafter"/>
</dbReference>
<dbReference type="PANTHER" id="PTHR46730:SF1">
    <property type="entry name" value="PLAT DOMAIN-CONTAINING PROTEIN"/>
    <property type="match status" value="1"/>
</dbReference>
<dbReference type="InterPro" id="IPR035986">
    <property type="entry name" value="PKD_dom_sf"/>
</dbReference>
<keyword evidence="4" id="KW-1133">Transmembrane helix</keyword>
<keyword evidence="3" id="KW-0677">Repeat</keyword>
<dbReference type="PROSITE" id="PS50093">
    <property type="entry name" value="PKD"/>
    <property type="match status" value="2"/>
</dbReference>
<dbReference type="GO" id="GO:0005261">
    <property type="term" value="F:monoatomic cation channel activity"/>
    <property type="evidence" value="ECO:0007669"/>
    <property type="project" value="TreeGrafter"/>
</dbReference>
<dbReference type="WBParaSite" id="maker-uti_cns_0002264-snap-gene-0.5-mRNA-1">
    <property type="protein sequence ID" value="maker-uti_cns_0002264-snap-gene-0.5-mRNA-1"/>
    <property type="gene ID" value="maker-uti_cns_0002264-snap-gene-0.5"/>
</dbReference>
<dbReference type="Proteomes" id="UP000095280">
    <property type="component" value="Unplaced"/>
</dbReference>
<protein>
    <submittedName>
        <fullName evidence="8">TECT1 protein</fullName>
    </submittedName>
</protein>
<feature type="domain" description="PKD" evidence="6">
    <location>
        <begin position="806"/>
        <end position="860"/>
    </location>
</feature>
<dbReference type="InterPro" id="IPR000601">
    <property type="entry name" value="PKD_dom"/>
</dbReference>
<evidence type="ECO:0000259" key="6">
    <source>
        <dbReference type="PROSITE" id="PS50093"/>
    </source>
</evidence>
<dbReference type="Pfam" id="PF02010">
    <property type="entry name" value="REJ"/>
    <property type="match status" value="1"/>
</dbReference>
<evidence type="ECO:0000313" key="8">
    <source>
        <dbReference type="WBParaSite" id="maker-uti_cns_0002264-snap-gene-0.5-mRNA-1"/>
    </source>
</evidence>
<keyword evidence="2" id="KW-0812">Transmembrane</keyword>
<dbReference type="PANTHER" id="PTHR46730">
    <property type="entry name" value="POLYCYSTIN-1"/>
    <property type="match status" value="1"/>
</dbReference>
<organism evidence="7 8">
    <name type="scientific">Macrostomum lignano</name>
    <dbReference type="NCBI Taxonomy" id="282301"/>
    <lineage>
        <taxon>Eukaryota</taxon>
        <taxon>Metazoa</taxon>
        <taxon>Spiralia</taxon>
        <taxon>Lophotrochozoa</taxon>
        <taxon>Platyhelminthes</taxon>
        <taxon>Rhabditophora</taxon>
        <taxon>Macrostomorpha</taxon>
        <taxon>Macrostomida</taxon>
        <taxon>Macrostomidae</taxon>
        <taxon>Macrostomum</taxon>
    </lineage>
</organism>
<evidence type="ECO:0000313" key="7">
    <source>
        <dbReference type="Proteomes" id="UP000095280"/>
    </source>
</evidence>
<dbReference type="InterPro" id="IPR002859">
    <property type="entry name" value="PKD/REJ-like"/>
</dbReference>
<dbReference type="InterPro" id="IPR013783">
    <property type="entry name" value="Ig-like_fold"/>
</dbReference>
<evidence type="ECO:0000256" key="2">
    <source>
        <dbReference type="ARBA" id="ARBA00022692"/>
    </source>
</evidence>
<evidence type="ECO:0000256" key="4">
    <source>
        <dbReference type="ARBA" id="ARBA00022989"/>
    </source>
</evidence>
<evidence type="ECO:0000256" key="5">
    <source>
        <dbReference type="ARBA" id="ARBA00023136"/>
    </source>
</evidence>
<sequence>FGLFSNLSCAQPLSPWWQSQCDGKNLIKLAADSNGAPRWMPDLPADSGVSVRMRLFAPKMILDDIEPGNVGDPCTTDFDCSSENRTACVPRGDLLTPQCSCANLPDQSLSVCNITIDMSVIFINATFEIDPIRGMSSRYVATVRMKHFRGNADIPASSPPKVLANFFTYFLNKSSAVYPPADPIFYFKHNPVTLIQGDLHAGHKLYEEFEFDISTDFVTPKGGQCWSSSYLCIGLLATENETVRDMNPNNNALCLDIDGYKTCQPECDTELLKANLTSLTPNPIERHKNVVVAYNLTVRVNNASFPILELSSDVNFNVTLHFVTSDCTSFGTDDVLIQRCLDDSVLKIPLLVTNEAIFKAHYSQGDNFSFSVQSPQFEVNQTQCNTTTHLCILFRNSVNSTYTEVYLSNNIACQSVATYCDIFSDISLDAMTVIPGLKFNPWIPEYRHNETIEFLVRNSGGSRIDPVVSSSINFSPYVTLHFTDDLGTVISIMESAKCADKDTQLGLQSGATMTMQCTVAFILKFDQCINSTHRNMTICADMINWVSPSFIDENLANNRRCIDAPKPFIREGGAYSKNFELRLYTPFEIEGVEIKINKSVLLTSEQFPLQLTVQNGTDVTYTVKMTDGTSQVIVHPEPVSYAQPINITHTFNAPGVYDIHVLASSPMNNESSTVSGIIVQNPIAAVAQSAYFHTATPTIYFPVTHTGAVPTNVSCKVNLAAGPEFSLLNQFQNVSASKSTETVTLECPPNLIAEEMTLSVRCWNLVSQYAKNSTVVCNEPVSGLTANASHVFVQPGQNLSITIRVSNGTSVELTTRFGDSTPNSVTFHPSKYASSNEIVLAHSYSTAGNYTVIVNASNPIKWKRVFPVVGVIPVFVFAFNNVSNDSAQTFATVIDIPCYKPRLRLFDLDASPLQVTSVLTKRRSEQVNLTAVAPYNCSKLTNISTYWTIIAVQSSIELPLCTDNSDQCLVQRRVLPYGLYNVSFTAELTVDAAMAETAWILLNVSKTPLSLEAITGPEYVSFNQTFVLNASATATDFDVEDGDLSGMTFQWSCFRPEESDSANTISIPSQTEARALSELRGCFGNGPGVVYLGNASIAGSLTVNSFDLVPNASYVFRVRLTKDTREVWQSKTVFVESQPKPVGRLDCEQNCGAKVVAKRPLVYRLVCEQNCGHKFFTVSSNLTIVRLGVSGYEIEGTRQSSSDGQELSISAGTLMESSYYRVMGQLWNLGQEISNLVANITVNGPPVVISRKTNVQLLCKNWTEFGAAVAPLLYESMLILPQSGKRYSLFSSTNAVSPRVMLPLGDSSWAVVQFVVSDSFGAQQYYNFTFS</sequence>
<proteinExistence type="predicted"/>
<accession>A0A1I8GK20</accession>
<comment type="subcellular location">
    <subcellularLocation>
        <location evidence="1">Membrane</location>
        <topology evidence="1">Multi-pass membrane protein</topology>
    </subcellularLocation>
</comment>
<feature type="domain" description="PKD" evidence="6">
    <location>
        <begin position="614"/>
        <end position="686"/>
    </location>
</feature>
<dbReference type="CDD" id="cd00146">
    <property type="entry name" value="PKD"/>
    <property type="match status" value="1"/>
</dbReference>
<reference evidence="8" key="1">
    <citation type="submission" date="2016-11" db="UniProtKB">
        <authorList>
            <consortium name="WormBaseParasite"/>
        </authorList>
    </citation>
    <scope>IDENTIFICATION</scope>
</reference>
<keyword evidence="5" id="KW-0472">Membrane</keyword>
<dbReference type="Gene3D" id="2.60.40.10">
    <property type="entry name" value="Immunoglobulins"/>
    <property type="match status" value="2"/>
</dbReference>
<dbReference type="SUPFAM" id="SSF49299">
    <property type="entry name" value="PKD domain"/>
    <property type="match status" value="2"/>
</dbReference>
<keyword evidence="7" id="KW-1185">Reference proteome</keyword>